<dbReference type="GO" id="GO:0051539">
    <property type="term" value="F:4 iron, 4 sulfur cluster binding"/>
    <property type="evidence" value="ECO:0007669"/>
    <property type="project" value="TreeGrafter"/>
</dbReference>
<organism evidence="2">
    <name type="scientific">bioreactor metagenome</name>
    <dbReference type="NCBI Taxonomy" id="1076179"/>
    <lineage>
        <taxon>unclassified sequences</taxon>
        <taxon>metagenomes</taxon>
        <taxon>ecological metagenomes</taxon>
    </lineage>
</organism>
<protein>
    <submittedName>
        <fullName evidence="2">Threonylcarbamoyladenosine tRNA methylthiotransferase MtaB</fullName>
        <ecNumber evidence="2">2.8.4.5</ecNumber>
    </submittedName>
</protein>
<dbReference type="GO" id="GO:0035597">
    <property type="term" value="F:tRNA-2-methylthio-N(6)-dimethylallyladenosine(37) synthase activity"/>
    <property type="evidence" value="ECO:0007669"/>
    <property type="project" value="TreeGrafter"/>
</dbReference>
<dbReference type="EMBL" id="VSSQ01072500">
    <property type="protein sequence ID" value="MPN23873.1"/>
    <property type="molecule type" value="Genomic_DNA"/>
</dbReference>
<dbReference type="Gene3D" id="3.80.30.20">
    <property type="entry name" value="tm_1862 like domain"/>
    <property type="match status" value="1"/>
</dbReference>
<dbReference type="SMART" id="SM00729">
    <property type="entry name" value="Elp3"/>
    <property type="match status" value="1"/>
</dbReference>
<name>A0A645GJH9_9ZZZZ</name>
<keyword evidence="2" id="KW-0808">Transferase</keyword>
<evidence type="ECO:0000259" key="1">
    <source>
        <dbReference type="PROSITE" id="PS51918"/>
    </source>
</evidence>
<proteinExistence type="predicted"/>
<dbReference type="InterPro" id="IPR058240">
    <property type="entry name" value="rSAM_sf"/>
</dbReference>
<evidence type="ECO:0000313" key="2">
    <source>
        <dbReference type="EMBL" id="MPN23873.1"/>
    </source>
</evidence>
<gene>
    <name evidence="2" type="primary">mtaB_34</name>
    <name evidence="2" type="ORF">SDC9_171266</name>
</gene>
<sequence length="239" mass="26136">MVLTGVHLGLYGKYGSVSLAEIVRRIASVEGLRRIRFGSLEPFGLDDELLEALAAEPRFCRHLHLPLQSGSGSVLARMKRGYTPGEFLSLAEKARRFLGDDLHISTDVLVGFPGESEGDFDDTLSLIKACRFGKVHVFPFSPREGTEAWSYPDKIPRETVLRRTREALSAADGLLAGFASRWVGSDVPVLVEETAGNSFQGLTPSFLRVAARGGAERGEELPVRITRISGDSLRGRRVP</sequence>
<reference evidence="2" key="1">
    <citation type="submission" date="2019-08" db="EMBL/GenBank/DDBJ databases">
        <authorList>
            <person name="Kucharzyk K."/>
            <person name="Murdoch R.W."/>
            <person name="Higgins S."/>
            <person name="Loffler F."/>
        </authorList>
    </citation>
    <scope>NUCLEOTIDE SEQUENCE</scope>
</reference>
<dbReference type="PANTHER" id="PTHR43020:SF2">
    <property type="entry name" value="MITOCHONDRIAL TRNA METHYLTHIOTRANSFERASE CDK5RAP1"/>
    <property type="match status" value="1"/>
</dbReference>
<dbReference type="AlphaFoldDB" id="A0A645GJH9"/>
<dbReference type="PROSITE" id="PS51918">
    <property type="entry name" value="RADICAL_SAM"/>
    <property type="match status" value="1"/>
</dbReference>
<comment type="caution">
    <text evidence="2">The sequence shown here is derived from an EMBL/GenBank/DDBJ whole genome shotgun (WGS) entry which is preliminary data.</text>
</comment>
<dbReference type="SUPFAM" id="SSF102114">
    <property type="entry name" value="Radical SAM enzymes"/>
    <property type="match status" value="1"/>
</dbReference>
<dbReference type="EC" id="2.8.4.5" evidence="2"/>
<dbReference type="Pfam" id="PF04055">
    <property type="entry name" value="Radical_SAM"/>
    <property type="match status" value="1"/>
</dbReference>
<dbReference type="InterPro" id="IPR006638">
    <property type="entry name" value="Elp3/MiaA/NifB-like_rSAM"/>
</dbReference>
<feature type="domain" description="Radical SAM core" evidence="1">
    <location>
        <begin position="1"/>
        <end position="179"/>
    </location>
</feature>
<accession>A0A645GJH9</accession>
<dbReference type="PANTHER" id="PTHR43020">
    <property type="entry name" value="CDK5 REGULATORY SUBUNIT-ASSOCIATED PROTEIN 1"/>
    <property type="match status" value="1"/>
</dbReference>
<dbReference type="GO" id="GO:0005829">
    <property type="term" value="C:cytosol"/>
    <property type="evidence" value="ECO:0007669"/>
    <property type="project" value="TreeGrafter"/>
</dbReference>
<dbReference type="GO" id="GO:0035598">
    <property type="term" value="F:tRNA (N(6)-L-threonylcarbamoyladenosine(37)-C(2))-methylthiotransferase activity"/>
    <property type="evidence" value="ECO:0007669"/>
    <property type="project" value="UniProtKB-EC"/>
</dbReference>
<dbReference type="InterPro" id="IPR007197">
    <property type="entry name" value="rSAM"/>
</dbReference>
<dbReference type="InterPro" id="IPR023404">
    <property type="entry name" value="rSAM_horseshoe"/>
</dbReference>